<reference evidence="2" key="1">
    <citation type="submission" date="2023-05" db="EMBL/GenBank/DDBJ databases">
        <authorList>
            <person name="Huff M."/>
        </authorList>
    </citation>
    <scope>NUCLEOTIDE SEQUENCE</scope>
</reference>
<dbReference type="Proteomes" id="UP000834106">
    <property type="component" value="Chromosome 13"/>
</dbReference>
<gene>
    <name evidence="2" type="ORF">FPE_LOCUS22170</name>
</gene>
<evidence type="ECO:0000313" key="3">
    <source>
        <dbReference type="Proteomes" id="UP000834106"/>
    </source>
</evidence>
<feature type="compositionally biased region" description="Basic residues" evidence="1">
    <location>
        <begin position="34"/>
        <end position="44"/>
    </location>
</feature>
<name>A0AAD1ZS86_9LAMI</name>
<accession>A0AAD1ZS86</accession>
<evidence type="ECO:0000313" key="2">
    <source>
        <dbReference type="EMBL" id="CAI9774740.1"/>
    </source>
</evidence>
<protein>
    <submittedName>
        <fullName evidence="2">Uncharacterized protein</fullName>
    </submittedName>
</protein>
<keyword evidence="3" id="KW-1185">Reference proteome</keyword>
<feature type="compositionally biased region" description="Basic and acidic residues" evidence="1">
    <location>
        <begin position="45"/>
        <end position="58"/>
    </location>
</feature>
<feature type="compositionally biased region" description="Basic residues" evidence="1">
    <location>
        <begin position="1"/>
        <end position="14"/>
    </location>
</feature>
<dbReference type="AlphaFoldDB" id="A0AAD1ZS86"/>
<dbReference type="EMBL" id="OU503048">
    <property type="protein sequence ID" value="CAI9774740.1"/>
    <property type="molecule type" value="Genomic_DNA"/>
</dbReference>
<evidence type="ECO:0000256" key="1">
    <source>
        <dbReference type="SAM" id="MobiDB-lite"/>
    </source>
</evidence>
<organism evidence="2 3">
    <name type="scientific">Fraxinus pennsylvanica</name>
    <dbReference type="NCBI Taxonomy" id="56036"/>
    <lineage>
        <taxon>Eukaryota</taxon>
        <taxon>Viridiplantae</taxon>
        <taxon>Streptophyta</taxon>
        <taxon>Embryophyta</taxon>
        <taxon>Tracheophyta</taxon>
        <taxon>Spermatophyta</taxon>
        <taxon>Magnoliopsida</taxon>
        <taxon>eudicotyledons</taxon>
        <taxon>Gunneridae</taxon>
        <taxon>Pentapetalae</taxon>
        <taxon>asterids</taxon>
        <taxon>lamiids</taxon>
        <taxon>Lamiales</taxon>
        <taxon>Oleaceae</taxon>
        <taxon>Oleeae</taxon>
        <taxon>Fraxinus</taxon>
    </lineage>
</organism>
<feature type="region of interest" description="Disordered" evidence="1">
    <location>
        <begin position="1"/>
        <end position="69"/>
    </location>
</feature>
<sequence>MTSSKSSRRRRRRRDYSGSDSASDSTLESDRNQRRSRSRNRSSSRRLDSDDSESDTHERSRKNSKRKITEEEISEYLAKKAQKKAMKVAKKLKSQTVSGYSNDSNPFGDSNLNERLPKAAVAFSVSMNPLDGRYLLSRTEQSECSLAAILDGGVIPGLATLRWSCWPSPFGSTSIQTKQMAPDPLSLS</sequence>
<proteinExistence type="predicted"/>